<keyword evidence="2" id="KW-1185">Reference proteome</keyword>
<organism evidence="1 2">
    <name type="scientific">Paenibacillus xylanexedens</name>
    <dbReference type="NCBI Taxonomy" id="528191"/>
    <lineage>
        <taxon>Bacteria</taxon>
        <taxon>Bacillati</taxon>
        <taxon>Bacillota</taxon>
        <taxon>Bacilli</taxon>
        <taxon>Bacillales</taxon>
        <taxon>Paenibacillaceae</taxon>
        <taxon>Paenibacillus</taxon>
    </lineage>
</organism>
<name>A0ABS4RTL4_PAEXY</name>
<accession>A0ABS4RTL4</accession>
<evidence type="ECO:0000313" key="1">
    <source>
        <dbReference type="EMBL" id="MBP2246232.1"/>
    </source>
</evidence>
<sequence>MSGSSIAMDLDQLLQAEQELDLILSELRENEREARVLYGKLNTWKGQSADKLRIKVEVFFYQLDTRTQLLLKQKQEMLDAIKRIKDADGSY</sequence>
<comment type="caution">
    <text evidence="1">The sequence shown here is derived from an EMBL/GenBank/DDBJ whole genome shotgun (WGS) entry which is preliminary data.</text>
</comment>
<proteinExistence type="predicted"/>
<reference evidence="1 2" key="1">
    <citation type="submission" date="2021-03" db="EMBL/GenBank/DDBJ databases">
        <title>Genomic Encyclopedia of Type Strains, Phase IV (KMG-IV): sequencing the most valuable type-strain genomes for metagenomic binning, comparative biology and taxonomic classification.</title>
        <authorList>
            <person name="Goeker M."/>
        </authorList>
    </citation>
    <scope>NUCLEOTIDE SEQUENCE [LARGE SCALE GENOMIC DNA]</scope>
    <source>
        <strain evidence="1 2">DSM 21292</strain>
    </source>
</reference>
<dbReference type="Proteomes" id="UP000810207">
    <property type="component" value="Unassembled WGS sequence"/>
</dbReference>
<protein>
    <submittedName>
        <fullName evidence="1">Uncharacterized protein</fullName>
    </submittedName>
</protein>
<dbReference type="EMBL" id="JAGIKV010000009">
    <property type="protein sequence ID" value="MBP2246232.1"/>
    <property type="molecule type" value="Genomic_DNA"/>
</dbReference>
<dbReference type="RefSeq" id="WP_017692363.1">
    <property type="nucleotide sequence ID" value="NZ_CBCSLC010000007.1"/>
</dbReference>
<evidence type="ECO:0000313" key="2">
    <source>
        <dbReference type="Proteomes" id="UP000810207"/>
    </source>
</evidence>
<gene>
    <name evidence="1" type="ORF">J2Z28_002863</name>
</gene>